<accession>A0ABR4DVU1</accession>
<feature type="chain" id="PRO_5046933485" evidence="1">
    <location>
        <begin position="19"/>
        <end position="292"/>
    </location>
</feature>
<evidence type="ECO:0000313" key="2">
    <source>
        <dbReference type="EMBL" id="KAL2274486.1"/>
    </source>
</evidence>
<name>A0ABR4DVU1_9PEZI</name>
<proteinExistence type="predicted"/>
<feature type="signal peptide" evidence="1">
    <location>
        <begin position="1"/>
        <end position="18"/>
    </location>
</feature>
<sequence>MYSATFTTILTLTAIVAASSNASRPSESTTDRATHTEDFPDITSIISVPPATFVSYSKGNLVRDNLLSSLTRASPPAAAKLERRWTCASSPTFTWGDVDTGGVGVTISNADFDWRAFYIYQNLCDYVPLKYLWIAAQHTVFVSLPSDFQGRITRGTDEWNLGGVPRPLGTWLELAVDNKSWIWGDVSLIRGCDGAALMWALDGSGAWKGFTQNIVDGAPFGITPSGAYDIKPSGRWVIAATENWDGSTNMIPMAWDFQKVGPEYVYVDDAHGNPVIASKNGRFGTYWPAGIL</sequence>
<organism evidence="2 3">
    <name type="scientific">Diaporthe vaccinii</name>
    <dbReference type="NCBI Taxonomy" id="105482"/>
    <lineage>
        <taxon>Eukaryota</taxon>
        <taxon>Fungi</taxon>
        <taxon>Dikarya</taxon>
        <taxon>Ascomycota</taxon>
        <taxon>Pezizomycotina</taxon>
        <taxon>Sordariomycetes</taxon>
        <taxon>Sordariomycetidae</taxon>
        <taxon>Diaporthales</taxon>
        <taxon>Diaporthaceae</taxon>
        <taxon>Diaporthe</taxon>
        <taxon>Diaporthe eres species complex</taxon>
    </lineage>
</organism>
<dbReference type="Proteomes" id="UP001600888">
    <property type="component" value="Unassembled WGS sequence"/>
</dbReference>
<dbReference type="EMBL" id="JBAWTH010000155">
    <property type="protein sequence ID" value="KAL2274486.1"/>
    <property type="molecule type" value="Genomic_DNA"/>
</dbReference>
<evidence type="ECO:0000256" key="1">
    <source>
        <dbReference type="SAM" id="SignalP"/>
    </source>
</evidence>
<reference evidence="2 3" key="1">
    <citation type="submission" date="2024-03" db="EMBL/GenBank/DDBJ databases">
        <title>A high-quality draft genome sequence of Diaporthe vaccinii, a causative agent of upright dieback and viscid rot disease in cranberry plants.</title>
        <authorList>
            <person name="Sarrasin M."/>
            <person name="Lang B.F."/>
            <person name="Burger G."/>
        </authorList>
    </citation>
    <scope>NUCLEOTIDE SEQUENCE [LARGE SCALE GENOMIC DNA]</scope>
    <source>
        <strain evidence="2 3">IS7</strain>
    </source>
</reference>
<gene>
    <name evidence="2" type="ORF">FJTKL_03157</name>
</gene>
<keyword evidence="1" id="KW-0732">Signal</keyword>
<protein>
    <submittedName>
        <fullName evidence="2">Uncharacterized protein</fullName>
    </submittedName>
</protein>
<evidence type="ECO:0000313" key="3">
    <source>
        <dbReference type="Proteomes" id="UP001600888"/>
    </source>
</evidence>
<keyword evidence="3" id="KW-1185">Reference proteome</keyword>
<comment type="caution">
    <text evidence="2">The sequence shown here is derived from an EMBL/GenBank/DDBJ whole genome shotgun (WGS) entry which is preliminary data.</text>
</comment>